<reference evidence="1" key="1">
    <citation type="journal article" date="2022" name="New Phytol.">
        <title>Evolutionary transition to the ectomycorrhizal habit in the genomes of a hyperdiverse lineage of mushroom-forming fungi.</title>
        <authorList>
            <person name="Looney B."/>
            <person name="Miyauchi S."/>
            <person name="Morin E."/>
            <person name="Drula E."/>
            <person name="Courty P.E."/>
            <person name="Kohler A."/>
            <person name="Kuo A."/>
            <person name="LaButti K."/>
            <person name="Pangilinan J."/>
            <person name="Lipzen A."/>
            <person name="Riley R."/>
            <person name="Andreopoulos W."/>
            <person name="He G."/>
            <person name="Johnson J."/>
            <person name="Nolan M."/>
            <person name="Tritt A."/>
            <person name="Barry K.W."/>
            <person name="Grigoriev I.V."/>
            <person name="Nagy L.G."/>
            <person name="Hibbett D."/>
            <person name="Henrissat B."/>
            <person name="Matheny P.B."/>
            <person name="Labbe J."/>
            <person name="Martin F.M."/>
        </authorList>
    </citation>
    <scope>NUCLEOTIDE SEQUENCE</scope>
    <source>
        <strain evidence="1">BPL690</strain>
    </source>
</reference>
<proteinExistence type="predicted"/>
<organism evidence="1 2">
    <name type="scientific">Multifurca ochricompacta</name>
    <dbReference type="NCBI Taxonomy" id="376703"/>
    <lineage>
        <taxon>Eukaryota</taxon>
        <taxon>Fungi</taxon>
        <taxon>Dikarya</taxon>
        <taxon>Basidiomycota</taxon>
        <taxon>Agaricomycotina</taxon>
        <taxon>Agaricomycetes</taxon>
        <taxon>Russulales</taxon>
        <taxon>Russulaceae</taxon>
        <taxon>Multifurca</taxon>
    </lineage>
</organism>
<dbReference type="Proteomes" id="UP001203297">
    <property type="component" value="Unassembled WGS sequence"/>
</dbReference>
<comment type="caution">
    <text evidence="1">The sequence shown here is derived from an EMBL/GenBank/DDBJ whole genome shotgun (WGS) entry which is preliminary data.</text>
</comment>
<keyword evidence="2" id="KW-1185">Reference proteome</keyword>
<dbReference type="AlphaFoldDB" id="A0AAD4M2M7"/>
<evidence type="ECO:0000313" key="2">
    <source>
        <dbReference type="Proteomes" id="UP001203297"/>
    </source>
</evidence>
<sequence length="85" mass="9319">MSCMVLASQVPHTLASPPTFPLLLLCPCLEASKKKTKTKTKTKKGLVGDHRSGFETLSPKLAKHLLLMIGYVRGAQILSWGVWKT</sequence>
<evidence type="ECO:0000313" key="1">
    <source>
        <dbReference type="EMBL" id="KAI0299047.1"/>
    </source>
</evidence>
<dbReference type="EMBL" id="WTXG01000025">
    <property type="protein sequence ID" value="KAI0299047.1"/>
    <property type="molecule type" value="Genomic_DNA"/>
</dbReference>
<gene>
    <name evidence="1" type="ORF">B0F90DRAFT_661043</name>
</gene>
<accession>A0AAD4M2M7</accession>
<protein>
    <submittedName>
        <fullName evidence="1">Uncharacterized protein</fullName>
    </submittedName>
</protein>
<name>A0AAD4M2M7_9AGAM</name>